<dbReference type="CDD" id="cd05403">
    <property type="entry name" value="NT_KNTase_like"/>
    <property type="match status" value="1"/>
</dbReference>
<comment type="cofactor">
    <cofactor evidence="1">
        <name>Mg(2+)</name>
        <dbReference type="ChEBI" id="CHEBI:18420"/>
    </cofactor>
</comment>
<dbReference type="Gene3D" id="3.30.460.10">
    <property type="entry name" value="Beta Polymerase, domain 2"/>
    <property type="match status" value="1"/>
</dbReference>
<dbReference type="GO" id="GO:0005524">
    <property type="term" value="F:ATP binding"/>
    <property type="evidence" value="ECO:0007669"/>
    <property type="project" value="UniProtKB-KW"/>
</dbReference>
<keyword evidence="3 11" id="KW-0808">Transferase</keyword>
<comment type="caution">
    <text evidence="11">The sequence shown here is derived from an EMBL/GenBank/DDBJ whole genome shotgun (WGS) entry which is preliminary data.</text>
</comment>
<dbReference type="InterPro" id="IPR002934">
    <property type="entry name" value="Polymerase_NTP_transf_dom"/>
</dbReference>
<dbReference type="GO" id="GO:0016779">
    <property type="term" value="F:nucleotidyltransferase activity"/>
    <property type="evidence" value="ECO:0007669"/>
    <property type="project" value="UniProtKB-KW"/>
</dbReference>
<evidence type="ECO:0000256" key="3">
    <source>
        <dbReference type="ARBA" id="ARBA00022679"/>
    </source>
</evidence>
<evidence type="ECO:0000256" key="9">
    <source>
        <dbReference type="ARBA" id="ARBA00038276"/>
    </source>
</evidence>
<keyword evidence="6" id="KW-0547">Nucleotide-binding</keyword>
<dbReference type="AlphaFoldDB" id="A0A5J5INM5"/>
<dbReference type="PANTHER" id="PTHR33571">
    <property type="entry name" value="SSL8005 PROTEIN"/>
    <property type="match status" value="1"/>
</dbReference>
<dbReference type="SUPFAM" id="SSF81301">
    <property type="entry name" value="Nucleotidyltransferase"/>
    <property type="match status" value="1"/>
</dbReference>
<evidence type="ECO:0000256" key="4">
    <source>
        <dbReference type="ARBA" id="ARBA00022695"/>
    </source>
</evidence>
<accession>A0A5J5INM5</accession>
<sequence length="96" mass="10862">MYTLQDILHTLRKHKPELQRKYPVARFGVFGSYARGEATEKSDIDIAVDITGPMGLNFVAMADEIEALFGIKTDVVPSRSIKPEYLPFVEKDIVYV</sequence>
<comment type="similarity">
    <text evidence="9">Belongs to the MntA antitoxin family.</text>
</comment>
<dbReference type="PANTHER" id="PTHR33571:SF14">
    <property type="entry name" value="PROTEIN ADENYLYLTRANSFERASE MJ0435-RELATED"/>
    <property type="match status" value="1"/>
</dbReference>
<keyword evidence="4" id="KW-0548">Nucleotidyltransferase</keyword>
<name>A0A5J5INM5_9BACT</name>
<reference evidence="11 12" key="1">
    <citation type="submission" date="2019-09" db="EMBL/GenBank/DDBJ databases">
        <title>Draft genome sequence of Ginsengibacter sp. BR5-29.</title>
        <authorList>
            <person name="Im W.-T."/>
        </authorList>
    </citation>
    <scope>NUCLEOTIDE SEQUENCE [LARGE SCALE GENOMIC DNA]</scope>
    <source>
        <strain evidence="11 12">BR5-29</strain>
    </source>
</reference>
<dbReference type="EMBL" id="VYQF01000001">
    <property type="protein sequence ID" value="KAA9042138.1"/>
    <property type="molecule type" value="Genomic_DNA"/>
</dbReference>
<organism evidence="11 12">
    <name type="scientific">Ginsengibacter hankyongi</name>
    <dbReference type="NCBI Taxonomy" id="2607284"/>
    <lineage>
        <taxon>Bacteria</taxon>
        <taxon>Pseudomonadati</taxon>
        <taxon>Bacteroidota</taxon>
        <taxon>Chitinophagia</taxon>
        <taxon>Chitinophagales</taxon>
        <taxon>Chitinophagaceae</taxon>
        <taxon>Ginsengibacter</taxon>
    </lineage>
</organism>
<dbReference type="Proteomes" id="UP000326903">
    <property type="component" value="Unassembled WGS sequence"/>
</dbReference>
<evidence type="ECO:0000313" key="12">
    <source>
        <dbReference type="Proteomes" id="UP000326903"/>
    </source>
</evidence>
<keyword evidence="7" id="KW-0067">ATP-binding</keyword>
<feature type="domain" description="Polymerase nucleotidyl transferase" evidence="10">
    <location>
        <begin position="11"/>
        <end position="93"/>
    </location>
</feature>
<proteinExistence type="inferred from homology"/>
<evidence type="ECO:0000256" key="7">
    <source>
        <dbReference type="ARBA" id="ARBA00022840"/>
    </source>
</evidence>
<keyword evidence="2" id="KW-1277">Toxin-antitoxin system</keyword>
<keyword evidence="8" id="KW-0460">Magnesium</keyword>
<dbReference type="InterPro" id="IPR043519">
    <property type="entry name" value="NT_sf"/>
</dbReference>
<protein>
    <submittedName>
        <fullName evidence="11">Nucleotidyltransferase family protein</fullName>
    </submittedName>
</protein>
<dbReference type="RefSeq" id="WP_150414267.1">
    <property type="nucleotide sequence ID" value="NZ_VYQF01000001.1"/>
</dbReference>
<evidence type="ECO:0000256" key="6">
    <source>
        <dbReference type="ARBA" id="ARBA00022741"/>
    </source>
</evidence>
<dbReference type="GO" id="GO:0046872">
    <property type="term" value="F:metal ion binding"/>
    <property type="evidence" value="ECO:0007669"/>
    <property type="project" value="UniProtKB-KW"/>
</dbReference>
<dbReference type="InterPro" id="IPR052038">
    <property type="entry name" value="Type-VII_TA_antitoxin"/>
</dbReference>
<dbReference type="Pfam" id="PF01909">
    <property type="entry name" value="NTP_transf_2"/>
    <property type="match status" value="1"/>
</dbReference>
<gene>
    <name evidence="11" type="ORF">FW778_09015</name>
</gene>
<evidence type="ECO:0000259" key="10">
    <source>
        <dbReference type="Pfam" id="PF01909"/>
    </source>
</evidence>
<evidence type="ECO:0000256" key="5">
    <source>
        <dbReference type="ARBA" id="ARBA00022723"/>
    </source>
</evidence>
<evidence type="ECO:0000256" key="8">
    <source>
        <dbReference type="ARBA" id="ARBA00022842"/>
    </source>
</evidence>
<evidence type="ECO:0000256" key="2">
    <source>
        <dbReference type="ARBA" id="ARBA00022649"/>
    </source>
</evidence>
<evidence type="ECO:0000313" key="11">
    <source>
        <dbReference type="EMBL" id="KAA9042138.1"/>
    </source>
</evidence>
<evidence type="ECO:0000256" key="1">
    <source>
        <dbReference type="ARBA" id="ARBA00001946"/>
    </source>
</evidence>
<keyword evidence="5" id="KW-0479">Metal-binding</keyword>
<keyword evidence="12" id="KW-1185">Reference proteome</keyword>